<feature type="region of interest" description="Disordered" evidence="1">
    <location>
        <begin position="36"/>
        <end position="63"/>
    </location>
</feature>
<sequence length="130" mass="15348">MELHQKYDTYKGKLESLFDQENDFESPIVLLNLNLNSKSSSGSERSVRVEEKEDREREECGGGGGLEEEKWRFQAKNLRAECNVLRMERKFALKKLERNRVKMERTLRSAKTWSYRKLQHGHIENSKVLS</sequence>
<evidence type="ECO:0000313" key="3">
    <source>
        <dbReference type="Proteomes" id="UP001604277"/>
    </source>
</evidence>
<keyword evidence="3" id="KW-1185">Reference proteome</keyword>
<proteinExistence type="predicted"/>
<dbReference type="AlphaFoldDB" id="A0ABD1SMM0"/>
<dbReference type="PANTHER" id="PTHR35468:SF1">
    <property type="entry name" value="MYOSIN-LIKE PROTEIN"/>
    <property type="match status" value="1"/>
</dbReference>
<protein>
    <submittedName>
        <fullName evidence="2">Myosin-related</fullName>
    </submittedName>
</protein>
<evidence type="ECO:0000256" key="1">
    <source>
        <dbReference type="SAM" id="MobiDB-lite"/>
    </source>
</evidence>
<comment type="caution">
    <text evidence="2">The sequence shown here is derived from an EMBL/GenBank/DDBJ whole genome shotgun (WGS) entry which is preliminary data.</text>
</comment>
<dbReference type="PANTHER" id="PTHR35468">
    <property type="entry name" value="MYOSIN-LIKE PROTEIN"/>
    <property type="match status" value="1"/>
</dbReference>
<accession>A0ABD1SMM0</accession>
<organism evidence="2 3">
    <name type="scientific">Forsythia ovata</name>
    <dbReference type="NCBI Taxonomy" id="205694"/>
    <lineage>
        <taxon>Eukaryota</taxon>
        <taxon>Viridiplantae</taxon>
        <taxon>Streptophyta</taxon>
        <taxon>Embryophyta</taxon>
        <taxon>Tracheophyta</taxon>
        <taxon>Spermatophyta</taxon>
        <taxon>Magnoliopsida</taxon>
        <taxon>eudicotyledons</taxon>
        <taxon>Gunneridae</taxon>
        <taxon>Pentapetalae</taxon>
        <taxon>asterids</taxon>
        <taxon>lamiids</taxon>
        <taxon>Lamiales</taxon>
        <taxon>Oleaceae</taxon>
        <taxon>Forsythieae</taxon>
        <taxon>Forsythia</taxon>
    </lineage>
</organism>
<feature type="compositionally biased region" description="Basic and acidic residues" evidence="1">
    <location>
        <begin position="45"/>
        <end position="60"/>
    </location>
</feature>
<evidence type="ECO:0000313" key="2">
    <source>
        <dbReference type="EMBL" id="KAL2501870.1"/>
    </source>
</evidence>
<gene>
    <name evidence="2" type="ORF">Fot_35718</name>
</gene>
<dbReference type="Proteomes" id="UP001604277">
    <property type="component" value="Unassembled WGS sequence"/>
</dbReference>
<name>A0ABD1SMM0_9LAMI</name>
<dbReference type="EMBL" id="JBFOLJ010000010">
    <property type="protein sequence ID" value="KAL2501870.1"/>
    <property type="molecule type" value="Genomic_DNA"/>
</dbReference>
<reference evidence="3" key="1">
    <citation type="submission" date="2024-07" db="EMBL/GenBank/DDBJ databases">
        <title>Two chromosome-level genome assemblies of Korean endemic species Abeliophyllum distichum and Forsythia ovata (Oleaceae).</title>
        <authorList>
            <person name="Jang H."/>
        </authorList>
    </citation>
    <scope>NUCLEOTIDE SEQUENCE [LARGE SCALE GENOMIC DNA]</scope>
</reference>